<dbReference type="Proteomes" id="UP001165960">
    <property type="component" value="Unassembled WGS sequence"/>
</dbReference>
<reference evidence="1" key="1">
    <citation type="submission" date="2022-04" db="EMBL/GenBank/DDBJ databases">
        <title>Genome of the entomopathogenic fungus Entomophthora muscae.</title>
        <authorList>
            <person name="Elya C."/>
            <person name="Lovett B.R."/>
            <person name="Lee E."/>
            <person name="Macias A.M."/>
            <person name="Hajek A.E."/>
            <person name="De Bivort B.L."/>
            <person name="Kasson M.T."/>
            <person name="De Fine Licht H.H."/>
            <person name="Stajich J.E."/>
        </authorList>
    </citation>
    <scope>NUCLEOTIDE SEQUENCE</scope>
    <source>
        <strain evidence="1">Berkeley</strain>
    </source>
</reference>
<name>A0ACC2SPM4_9FUNG</name>
<protein>
    <submittedName>
        <fullName evidence="1">Uncharacterized protein</fullName>
    </submittedName>
</protein>
<evidence type="ECO:0000313" key="1">
    <source>
        <dbReference type="EMBL" id="KAJ9064067.1"/>
    </source>
</evidence>
<proteinExistence type="predicted"/>
<dbReference type="EMBL" id="QTSX02004544">
    <property type="protein sequence ID" value="KAJ9064067.1"/>
    <property type="molecule type" value="Genomic_DNA"/>
</dbReference>
<comment type="caution">
    <text evidence="1">The sequence shown here is derived from an EMBL/GenBank/DDBJ whole genome shotgun (WGS) entry which is preliminary data.</text>
</comment>
<gene>
    <name evidence="1" type="ORF">DSO57_1034315</name>
</gene>
<organism evidence="1 2">
    <name type="scientific">Entomophthora muscae</name>
    <dbReference type="NCBI Taxonomy" id="34485"/>
    <lineage>
        <taxon>Eukaryota</taxon>
        <taxon>Fungi</taxon>
        <taxon>Fungi incertae sedis</taxon>
        <taxon>Zoopagomycota</taxon>
        <taxon>Entomophthoromycotina</taxon>
        <taxon>Entomophthoromycetes</taxon>
        <taxon>Entomophthorales</taxon>
        <taxon>Entomophthoraceae</taxon>
        <taxon>Entomophthora</taxon>
    </lineage>
</organism>
<sequence>MQSDSTIEIKDERDRLEMLELPNNEKGSVKASTNSVVDSAVLRQQMKVREIMQPKRLIKTLSAFAVFLTLYLVLLKFNIDEAKLRTISSKYSSFNSMEPSATTGLPQSKLEVNVRVLKADLVDSLIICQISFLPSRAVSNDIRRLNTPLLAYFGYHQRIYSVNSTMEPIIATFPILLGSNNYYPLDEFYTEISVEITDLNTGQRIPTVVRIKASVPALHFAVAGTVQELEGGDTSETKEEAGSNYSNIDGEVENYSERSVQSYRFKIKISRPFTLILFSFLIIILMWALSLSMAVLAINIVIGLDARPECSFLGQGSALLFALPRLRNVQPDVPPIGIIIDGVGFYWNMAIAGMSFAAVLMIWMVRRDYTATYK</sequence>
<keyword evidence="2" id="KW-1185">Reference proteome</keyword>
<evidence type="ECO:0000313" key="2">
    <source>
        <dbReference type="Proteomes" id="UP001165960"/>
    </source>
</evidence>
<accession>A0ACC2SPM4</accession>